<proteinExistence type="predicted"/>
<organism evidence="2 3">
    <name type="scientific">Chelonia mydas</name>
    <name type="common">Green sea-turtle</name>
    <name type="synonym">Chelonia agassizi</name>
    <dbReference type="NCBI Taxonomy" id="8469"/>
    <lineage>
        <taxon>Eukaryota</taxon>
        <taxon>Metazoa</taxon>
        <taxon>Chordata</taxon>
        <taxon>Craniata</taxon>
        <taxon>Vertebrata</taxon>
        <taxon>Euteleostomi</taxon>
        <taxon>Archelosauria</taxon>
        <taxon>Testudinata</taxon>
        <taxon>Testudines</taxon>
        <taxon>Cryptodira</taxon>
        <taxon>Durocryptodira</taxon>
        <taxon>Americhelydia</taxon>
        <taxon>Chelonioidea</taxon>
        <taxon>Cheloniidae</taxon>
        <taxon>Chelonia</taxon>
    </lineage>
</organism>
<dbReference type="AlphaFoldDB" id="M7BUG9"/>
<keyword evidence="3" id="KW-1185">Reference proteome</keyword>
<dbReference type="EMBL" id="KB503068">
    <property type="protein sequence ID" value="EMP40824.1"/>
    <property type="molecule type" value="Genomic_DNA"/>
</dbReference>
<feature type="region of interest" description="Disordered" evidence="1">
    <location>
        <begin position="122"/>
        <end position="142"/>
    </location>
</feature>
<gene>
    <name evidence="2" type="ORF">UY3_01950</name>
</gene>
<accession>M7BUG9</accession>
<protein>
    <submittedName>
        <fullName evidence="2">Uncharacterized protein</fullName>
    </submittedName>
</protein>
<dbReference type="Proteomes" id="UP000031443">
    <property type="component" value="Unassembled WGS sequence"/>
</dbReference>
<reference evidence="3" key="1">
    <citation type="journal article" date="2013" name="Nat. Genet.">
        <title>The draft genomes of soft-shell turtle and green sea turtle yield insights into the development and evolution of the turtle-specific body plan.</title>
        <authorList>
            <person name="Wang Z."/>
            <person name="Pascual-Anaya J."/>
            <person name="Zadissa A."/>
            <person name="Li W."/>
            <person name="Niimura Y."/>
            <person name="Huang Z."/>
            <person name="Li C."/>
            <person name="White S."/>
            <person name="Xiong Z."/>
            <person name="Fang D."/>
            <person name="Wang B."/>
            <person name="Ming Y."/>
            <person name="Chen Y."/>
            <person name="Zheng Y."/>
            <person name="Kuraku S."/>
            <person name="Pignatelli M."/>
            <person name="Herrero J."/>
            <person name="Beal K."/>
            <person name="Nozawa M."/>
            <person name="Li Q."/>
            <person name="Wang J."/>
            <person name="Zhang H."/>
            <person name="Yu L."/>
            <person name="Shigenobu S."/>
            <person name="Wang J."/>
            <person name="Liu J."/>
            <person name="Flicek P."/>
            <person name="Searle S."/>
            <person name="Wang J."/>
            <person name="Kuratani S."/>
            <person name="Yin Y."/>
            <person name="Aken B."/>
            <person name="Zhang G."/>
            <person name="Irie N."/>
        </authorList>
    </citation>
    <scope>NUCLEOTIDE SEQUENCE [LARGE SCALE GENOMIC DNA]</scope>
</reference>
<feature type="compositionally biased region" description="Low complexity" evidence="1">
    <location>
        <begin position="122"/>
        <end position="135"/>
    </location>
</feature>
<sequence>MVGTDTVTKFLLYLGGSCAYWRICLPWSFTAALSLAVFLNSQSRSTPPVSDQELGGSGACPLLQVPAQGPVECSCLECLLEQLCDSYNSLGYFLMASSQDLLYPHHRTFLLVSDNACTPQSSNSPRSLPLASSSSHAHHKLK</sequence>
<evidence type="ECO:0000313" key="3">
    <source>
        <dbReference type="Proteomes" id="UP000031443"/>
    </source>
</evidence>
<evidence type="ECO:0000313" key="2">
    <source>
        <dbReference type="EMBL" id="EMP40824.1"/>
    </source>
</evidence>
<evidence type="ECO:0000256" key="1">
    <source>
        <dbReference type="SAM" id="MobiDB-lite"/>
    </source>
</evidence>
<name>M7BUG9_CHEMY</name>